<evidence type="ECO:0000313" key="2">
    <source>
        <dbReference type="Proteomes" id="UP000683442"/>
    </source>
</evidence>
<evidence type="ECO:0000313" key="1">
    <source>
        <dbReference type="EMBL" id="QWV14844.1"/>
    </source>
</evidence>
<dbReference type="Pfam" id="PF05930">
    <property type="entry name" value="Phage_AlpA"/>
    <property type="match status" value="1"/>
</dbReference>
<dbReference type="EMBL" id="CP076686">
    <property type="protein sequence ID" value="QWV14844.1"/>
    <property type="molecule type" value="Genomic_DNA"/>
</dbReference>
<dbReference type="Gene3D" id="1.10.238.160">
    <property type="match status" value="1"/>
</dbReference>
<keyword evidence="2" id="KW-1185">Reference proteome</keyword>
<name>A0ABX8IQ33_9GAMM</name>
<dbReference type="SUPFAM" id="SSF46955">
    <property type="entry name" value="Putative DNA-binding domain"/>
    <property type="match status" value="1"/>
</dbReference>
<accession>A0ABX8IQ33</accession>
<dbReference type="InterPro" id="IPR010260">
    <property type="entry name" value="AlpA"/>
</dbReference>
<gene>
    <name evidence="1" type="ORF">KQ249_09755</name>
</gene>
<organism evidence="1 2">
    <name type="scientific">Marinobacter adhaerens</name>
    <dbReference type="NCBI Taxonomy" id="1033846"/>
    <lineage>
        <taxon>Bacteria</taxon>
        <taxon>Pseudomonadati</taxon>
        <taxon>Pseudomonadota</taxon>
        <taxon>Gammaproteobacteria</taxon>
        <taxon>Pseudomonadales</taxon>
        <taxon>Marinobacteraceae</taxon>
        <taxon>Marinobacter</taxon>
    </lineage>
</organism>
<reference evidence="1 2" key="1">
    <citation type="submission" date="2021-06" db="EMBL/GenBank/DDBJ databases">
        <title>Microbial metabolic specificity influences pelagic lipid remineralization.</title>
        <authorList>
            <person name="Behrendt L."/>
            <person name="Hunter J.E."/>
            <person name="Alcolombri U."/>
            <person name="Smriga S."/>
            <person name="Mincer T."/>
            <person name="Lowenstein D.P."/>
            <person name="Peaudecerf F.J."/>
            <person name="Fernandez V.I."/>
            <person name="Fredricks H."/>
            <person name="Almblad H."/>
            <person name="Harrison J.J."/>
            <person name="Stocker R."/>
            <person name="Van Mooy B.A.S."/>
        </authorList>
    </citation>
    <scope>NUCLEOTIDE SEQUENCE [LARGE SCALE GENOMIC DNA]</scope>
    <source>
        <strain evidence="1 2">HP15-B</strain>
    </source>
</reference>
<sequence>MNENRSGVMKVLRLAEVIEKTGLARSTIYKYADLGRFPRPIPLGGTSVGWIDSEIHEWLQEKQVERDMRHGPSRGWGL</sequence>
<dbReference type="PANTHER" id="PTHR36154">
    <property type="entry name" value="DNA-BINDING TRANSCRIPTIONAL ACTIVATOR ALPA"/>
    <property type="match status" value="1"/>
</dbReference>
<dbReference type="PANTHER" id="PTHR36154:SF1">
    <property type="entry name" value="DNA-BINDING TRANSCRIPTIONAL ACTIVATOR ALPA"/>
    <property type="match status" value="1"/>
</dbReference>
<proteinExistence type="predicted"/>
<dbReference type="Proteomes" id="UP000683442">
    <property type="component" value="Chromosome"/>
</dbReference>
<dbReference type="InterPro" id="IPR009061">
    <property type="entry name" value="DNA-bd_dom_put_sf"/>
</dbReference>
<protein>
    <submittedName>
        <fullName evidence="1">AlpA family transcriptional regulator</fullName>
    </submittedName>
</protein>
<dbReference type="InterPro" id="IPR052931">
    <property type="entry name" value="Prophage_regulatory_activator"/>
</dbReference>